<evidence type="ECO:0000256" key="3">
    <source>
        <dbReference type="SAM" id="MobiDB-lite"/>
    </source>
</evidence>
<dbReference type="InterPro" id="IPR045048">
    <property type="entry name" value="FBXO31/39"/>
</dbReference>
<protein>
    <recommendedName>
        <fullName evidence="4">F-box domain-containing protein</fullName>
    </recommendedName>
</protein>
<feature type="region of interest" description="Disordered" evidence="3">
    <location>
        <begin position="339"/>
        <end position="360"/>
    </location>
</feature>
<dbReference type="InterPro" id="IPR036047">
    <property type="entry name" value="F-box-like_dom_sf"/>
</dbReference>
<dbReference type="RefSeq" id="XP_056511399.1">
    <property type="nucleotide sequence ID" value="XM_056655786.1"/>
</dbReference>
<organism evidence="5 6">
    <name type="scientific">Penicillium alfredii</name>
    <dbReference type="NCBI Taxonomy" id="1506179"/>
    <lineage>
        <taxon>Eukaryota</taxon>
        <taxon>Fungi</taxon>
        <taxon>Dikarya</taxon>
        <taxon>Ascomycota</taxon>
        <taxon>Pezizomycotina</taxon>
        <taxon>Eurotiomycetes</taxon>
        <taxon>Eurotiomycetidae</taxon>
        <taxon>Eurotiales</taxon>
        <taxon>Aspergillaceae</taxon>
        <taxon>Penicillium</taxon>
    </lineage>
</organism>
<comment type="caution">
    <text evidence="5">The sequence shown here is derived from an EMBL/GenBank/DDBJ whole genome shotgun (WGS) entry which is preliminary data.</text>
</comment>
<evidence type="ECO:0000313" key="6">
    <source>
        <dbReference type="Proteomes" id="UP001141434"/>
    </source>
</evidence>
<name>A0A9W9K7D1_9EURO</name>
<dbReference type="Pfam" id="PF12014">
    <property type="entry name" value="Cyclin_D1_bind"/>
    <property type="match status" value="1"/>
</dbReference>
<dbReference type="PANTHER" id="PTHR10706">
    <property type="entry name" value="F-BOX FAMILY PROTEIN"/>
    <property type="match status" value="1"/>
</dbReference>
<dbReference type="AlphaFoldDB" id="A0A9W9K7D1"/>
<comment type="pathway">
    <text evidence="1">Protein modification; protein ubiquitination.</text>
</comment>
<dbReference type="Proteomes" id="UP001141434">
    <property type="component" value="Unassembled WGS sequence"/>
</dbReference>
<sequence>MASVASFHEHPSDRRLLEQQQRVDEILHEQPSTHQRPSSLFDQLPPEILHYILSHLSARDLTSVFATCRILAAHGTNDLLWAELVNSHLPFRINDPGPFSSFRRLYFAHQPCWFIPQYKIWFADVEHTGRLILARYDNRRGVIEGYRIIAERGARQFHVWESNPDVIIQSFNPTVRLWLDDPVLMLKDPNPSSPTASCQPLWVERRMPMASESQHVFNSLSLCSPESPQGRALSDDQLWPPPTVISDHRVCRDTGTPNVQPPRDSSQLSELTFRVRRWASFRLALSPNPNEAQLTYATLDPSLYTPTKDKPYQGIWIGDYSAHGCEFLLFCQRDLPLPSASRNPSPGSQDEDENEYTNTKDSHMRRIGLAAVKLTGDPNVPRGELSFIADDIGPNGLIRVSDEEPYRGSPIVRCLGHVAGLGFRDHTFISSQLILISPDYVAHYWEEMGHISYFRRVDIDSLLQT</sequence>
<reference evidence="5" key="1">
    <citation type="submission" date="2022-11" db="EMBL/GenBank/DDBJ databases">
        <authorList>
            <person name="Petersen C."/>
        </authorList>
    </citation>
    <scope>NUCLEOTIDE SEQUENCE</scope>
    <source>
        <strain evidence="5">IBT 34128</strain>
    </source>
</reference>
<accession>A0A9W9K7D1</accession>
<evidence type="ECO:0000313" key="5">
    <source>
        <dbReference type="EMBL" id="KAJ5095848.1"/>
    </source>
</evidence>
<dbReference type="OrthoDB" id="722566at2759"/>
<keyword evidence="6" id="KW-1185">Reference proteome</keyword>
<feature type="domain" description="F-box" evidence="4">
    <location>
        <begin position="38"/>
        <end position="84"/>
    </location>
</feature>
<reference evidence="5" key="2">
    <citation type="journal article" date="2023" name="IMA Fungus">
        <title>Comparative genomic study of the Penicillium genus elucidates a diverse pangenome and 15 lateral gene transfer events.</title>
        <authorList>
            <person name="Petersen C."/>
            <person name="Sorensen T."/>
            <person name="Nielsen M.R."/>
            <person name="Sondergaard T.E."/>
            <person name="Sorensen J.L."/>
            <person name="Fitzpatrick D.A."/>
            <person name="Frisvad J.C."/>
            <person name="Nielsen K.L."/>
        </authorList>
    </citation>
    <scope>NUCLEOTIDE SEQUENCE</scope>
    <source>
        <strain evidence="5">IBT 34128</strain>
    </source>
</reference>
<dbReference type="InterPro" id="IPR001810">
    <property type="entry name" value="F-box_dom"/>
</dbReference>
<keyword evidence="2" id="KW-0833">Ubl conjugation pathway</keyword>
<dbReference type="SUPFAM" id="SSF81383">
    <property type="entry name" value="F-box domain"/>
    <property type="match status" value="1"/>
</dbReference>
<dbReference type="Pfam" id="PF12937">
    <property type="entry name" value="F-box-like"/>
    <property type="match status" value="1"/>
</dbReference>
<evidence type="ECO:0000256" key="1">
    <source>
        <dbReference type="ARBA" id="ARBA00004906"/>
    </source>
</evidence>
<dbReference type="EMBL" id="JAPMSZ010000007">
    <property type="protein sequence ID" value="KAJ5095848.1"/>
    <property type="molecule type" value="Genomic_DNA"/>
</dbReference>
<proteinExistence type="predicted"/>
<evidence type="ECO:0000259" key="4">
    <source>
        <dbReference type="PROSITE" id="PS50181"/>
    </source>
</evidence>
<dbReference type="PROSITE" id="PS50181">
    <property type="entry name" value="FBOX"/>
    <property type="match status" value="1"/>
</dbReference>
<dbReference type="PANTHER" id="PTHR10706:SF130">
    <property type="entry name" value="F-BOX ONLY PROTEIN 31"/>
    <property type="match status" value="1"/>
</dbReference>
<evidence type="ECO:0000256" key="2">
    <source>
        <dbReference type="ARBA" id="ARBA00022786"/>
    </source>
</evidence>
<gene>
    <name evidence="5" type="ORF">NUU61_005204</name>
</gene>
<dbReference type="CDD" id="cd22117">
    <property type="entry name" value="F-box_FBXL4"/>
    <property type="match status" value="1"/>
</dbReference>
<dbReference type="GeneID" id="81394954"/>
<dbReference type="Gene3D" id="1.20.1280.50">
    <property type="match status" value="1"/>
</dbReference>